<dbReference type="EMBL" id="QKWZ01000004">
    <property type="protein sequence ID" value="PZT68190.1"/>
    <property type="molecule type" value="Genomic_DNA"/>
</dbReference>
<protein>
    <submittedName>
        <fullName evidence="1">Murein tripeptide amidase MpaA</fullName>
    </submittedName>
</protein>
<evidence type="ECO:0000313" key="2">
    <source>
        <dbReference type="Proteomes" id="UP000249482"/>
    </source>
</evidence>
<sequence>DLNLHCITAEFPPISSDEASEKYLFAMANLLRWHPKDAIRPS</sequence>
<accession>A0A2W6Q828</accession>
<comment type="caution">
    <text evidence="1">The sequence shown here is derived from an EMBL/GenBank/DDBJ whole genome shotgun (WGS) entry which is preliminary data.</text>
</comment>
<dbReference type="AlphaFoldDB" id="A0A2W6Q828"/>
<organism evidence="1 2">
    <name type="scientific">Escherichia coli</name>
    <dbReference type="NCBI Taxonomy" id="562"/>
    <lineage>
        <taxon>Bacteria</taxon>
        <taxon>Pseudomonadati</taxon>
        <taxon>Pseudomonadota</taxon>
        <taxon>Gammaproteobacteria</taxon>
        <taxon>Enterobacterales</taxon>
        <taxon>Enterobacteriaceae</taxon>
        <taxon>Escherichia</taxon>
    </lineage>
</organism>
<dbReference type="Proteomes" id="UP000249482">
    <property type="component" value="Unassembled WGS sequence"/>
</dbReference>
<evidence type="ECO:0000313" key="1">
    <source>
        <dbReference type="EMBL" id="PZT68190.1"/>
    </source>
</evidence>
<gene>
    <name evidence="1" type="ORF">DNQ45_00165</name>
</gene>
<reference evidence="1 2" key="1">
    <citation type="submission" date="2018-06" db="EMBL/GenBank/DDBJ databases">
        <title>Draft genome sequence of mcr-1-harboring Escherichia coli isolated from wound infection of a hospitalized patient, in Bolivia.</title>
        <authorList>
            <person name="Munoz M.E."/>
            <person name="Moura Q."/>
            <person name="Ventura P.R.M."/>
            <person name="Bustos L.R."/>
            <person name="Ovando B.G."/>
            <person name="Terrazas D.I.V."/>
            <person name="Yarhui N.B."/>
            <person name="Cerdeira L."/>
            <person name="Lincopan N."/>
        </authorList>
    </citation>
    <scope>NUCLEOTIDE SEQUENCE [LARGE SCALE GENOMIC DNA]</scope>
    <source>
        <strain evidence="1 2">EcMLT</strain>
    </source>
</reference>
<feature type="non-terminal residue" evidence="1">
    <location>
        <position position="1"/>
    </location>
</feature>
<proteinExistence type="predicted"/>
<name>A0A2W6Q828_ECOLX</name>